<keyword evidence="3" id="KW-1185">Reference proteome</keyword>
<evidence type="ECO:0000313" key="3">
    <source>
        <dbReference type="Proteomes" id="UP000321413"/>
    </source>
</evidence>
<feature type="chain" id="PRO_5022969909" description="Glycine zipper 2TM domain-containing protein" evidence="1">
    <location>
        <begin position="21"/>
        <end position="220"/>
    </location>
</feature>
<proteinExistence type="predicted"/>
<dbReference type="AlphaFoldDB" id="A0A5C7G7E6"/>
<sequence>MKHQTLATVLCISLAVTGCATTGQSGMGTDNTAMKCGLMAAGGAVLGGLVDGKRGVLRGAALGLGACAVMEVVSSRTRSSDEVEKAYRSGNRNTLPASARLVSYASSVSPRGQVVSGNPVKVQSTIRAVSGTGEPIREIREVLVAYAPDGKEFKRGEKVVDTTGGSGEFSNNFTLRLPQGAPEGNYRLQTDIYLNGKLASTNNADFSLVQAGQQRAVAAR</sequence>
<organism evidence="2 3">
    <name type="scientific">Massilia arenae</name>
    <dbReference type="NCBI Taxonomy" id="2603288"/>
    <lineage>
        <taxon>Bacteria</taxon>
        <taxon>Pseudomonadati</taxon>
        <taxon>Pseudomonadota</taxon>
        <taxon>Betaproteobacteria</taxon>
        <taxon>Burkholderiales</taxon>
        <taxon>Oxalobacteraceae</taxon>
        <taxon>Telluria group</taxon>
        <taxon>Massilia</taxon>
    </lineage>
</organism>
<keyword evidence="1" id="KW-0732">Signal</keyword>
<gene>
    <name evidence="2" type="ORF">FVD38_01820</name>
</gene>
<comment type="caution">
    <text evidence="2">The sequence shown here is derived from an EMBL/GenBank/DDBJ whole genome shotgun (WGS) entry which is preliminary data.</text>
</comment>
<accession>A0A5C7G7E6</accession>
<evidence type="ECO:0000313" key="2">
    <source>
        <dbReference type="EMBL" id="TXG01943.1"/>
    </source>
</evidence>
<dbReference type="EMBL" id="VPFD01000002">
    <property type="protein sequence ID" value="TXG01943.1"/>
    <property type="molecule type" value="Genomic_DNA"/>
</dbReference>
<dbReference type="PROSITE" id="PS51257">
    <property type="entry name" value="PROKAR_LIPOPROTEIN"/>
    <property type="match status" value="1"/>
</dbReference>
<feature type="signal peptide" evidence="1">
    <location>
        <begin position="1"/>
        <end position="20"/>
    </location>
</feature>
<evidence type="ECO:0000256" key="1">
    <source>
        <dbReference type="SAM" id="SignalP"/>
    </source>
</evidence>
<name>A0A5C7G7E6_9BURK</name>
<protein>
    <recommendedName>
        <fullName evidence="4">Glycine zipper 2TM domain-containing protein</fullName>
    </recommendedName>
</protein>
<dbReference type="Proteomes" id="UP000321413">
    <property type="component" value="Unassembled WGS sequence"/>
</dbReference>
<evidence type="ECO:0008006" key="4">
    <source>
        <dbReference type="Google" id="ProtNLM"/>
    </source>
</evidence>
<dbReference type="RefSeq" id="WP_147933271.1">
    <property type="nucleotide sequence ID" value="NZ_VPFD01000002.1"/>
</dbReference>
<reference evidence="2 3" key="1">
    <citation type="submission" date="2019-08" db="EMBL/GenBank/DDBJ databases">
        <title>Massilia golmudensis sp. nov., isolated from sand in the Qinghai-Tibetan Plateau.</title>
        <authorList>
            <person name="Zhang B."/>
        </authorList>
    </citation>
    <scope>NUCLEOTIDE SEQUENCE [LARGE SCALE GENOMIC DNA]</scope>
    <source>
        <strain evidence="2 3">GEM5</strain>
    </source>
</reference>